<dbReference type="SUPFAM" id="SSF103378">
    <property type="entry name" value="2-methylcitrate dehydratase PrpD"/>
    <property type="match status" value="1"/>
</dbReference>
<dbReference type="PANTHER" id="PTHR16943:SF16">
    <property type="entry name" value="2-METHYLCITRATE DEHYDRATASE-RELATED"/>
    <property type="match status" value="1"/>
</dbReference>
<accession>I2H1R8</accession>
<dbReference type="FunCoup" id="I2H1R8">
    <property type="interactions" value="61"/>
</dbReference>
<evidence type="ECO:0000259" key="3">
    <source>
        <dbReference type="Pfam" id="PF03972"/>
    </source>
</evidence>
<dbReference type="Gene3D" id="3.30.1330.120">
    <property type="entry name" value="2-methylcitrate dehydratase PrpD"/>
    <property type="match status" value="1"/>
</dbReference>
<dbReference type="KEGG" id="tbl:TBLA_0C05240"/>
<dbReference type="OrthoDB" id="10055203at2759"/>
<evidence type="ECO:0000313" key="5">
    <source>
        <dbReference type="EMBL" id="CCH60320.1"/>
    </source>
</evidence>
<name>I2H1R8_HENB6</name>
<dbReference type="InterPro" id="IPR042188">
    <property type="entry name" value="MmgE/PrpD_sf_2"/>
</dbReference>
<feature type="domain" description="MmgE/PrpD C-terminal" evidence="4">
    <location>
        <begin position="326"/>
        <end position="502"/>
    </location>
</feature>
<feature type="domain" description="MmgE/PrpD N-terminal" evidence="3">
    <location>
        <begin position="51"/>
        <end position="306"/>
    </location>
</feature>
<evidence type="ECO:0000259" key="4">
    <source>
        <dbReference type="Pfam" id="PF19305"/>
    </source>
</evidence>
<dbReference type="GO" id="GO:0047547">
    <property type="term" value="F:2-methylcitrate dehydratase activity"/>
    <property type="evidence" value="ECO:0007669"/>
    <property type="project" value="InterPro"/>
</dbReference>
<evidence type="ECO:0000256" key="1">
    <source>
        <dbReference type="ARBA" id="ARBA00006174"/>
    </source>
</evidence>
<dbReference type="AlphaFoldDB" id="I2H1R8"/>
<dbReference type="FunFam" id="3.30.1330.120:FF:000001">
    <property type="entry name" value="2-methylcitrate dehydratase"/>
    <property type="match status" value="1"/>
</dbReference>
<evidence type="ECO:0008006" key="7">
    <source>
        <dbReference type="Google" id="ProtNLM"/>
    </source>
</evidence>
<comment type="similarity">
    <text evidence="1">Belongs to the PrpD family.</text>
</comment>
<dbReference type="PANTHER" id="PTHR16943">
    <property type="entry name" value="2-METHYLCITRATE DEHYDRATASE-RELATED"/>
    <property type="match status" value="1"/>
</dbReference>
<dbReference type="NCBIfam" id="NF006943">
    <property type="entry name" value="PRK09425.1"/>
    <property type="match status" value="1"/>
</dbReference>
<protein>
    <recommendedName>
        <fullName evidence="7">2-methylcitrate dehydratase</fullName>
    </recommendedName>
</protein>
<gene>
    <name evidence="5" type="primary">TBLA0C05240</name>
    <name evidence="5" type="ORF">TBLA_0C05240</name>
</gene>
<dbReference type="Pfam" id="PF19305">
    <property type="entry name" value="MmgE_PrpD_C"/>
    <property type="match status" value="1"/>
</dbReference>
<dbReference type="RefSeq" id="XP_004179839.1">
    <property type="nucleotide sequence ID" value="XM_004179791.1"/>
</dbReference>
<dbReference type="InterPro" id="IPR036148">
    <property type="entry name" value="MmgE/PrpD_sf"/>
</dbReference>
<dbReference type="EMBL" id="HE806318">
    <property type="protein sequence ID" value="CCH60320.1"/>
    <property type="molecule type" value="Genomic_DNA"/>
</dbReference>
<organism evidence="5 6">
    <name type="scientific">Henningerozyma blattae (strain ATCC 34711 / CBS 6284 / DSM 70876 / NBRC 10599 / NRRL Y-10934 / UCD 77-7)</name>
    <name type="common">Yeast</name>
    <name type="synonym">Tetrapisispora blattae</name>
    <dbReference type="NCBI Taxonomy" id="1071380"/>
    <lineage>
        <taxon>Eukaryota</taxon>
        <taxon>Fungi</taxon>
        <taxon>Dikarya</taxon>
        <taxon>Ascomycota</taxon>
        <taxon>Saccharomycotina</taxon>
        <taxon>Saccharomycetes</taxon>
        <taxon>Saccharomycetales</taxon>
        <taxon>Saccharomycetaceae</taxon>
        <taxon>Henningerozyma</taxon>
    </lineage>
</organism>
<keyword evidence="2" id="KW-0456">Lyase</keyword>
<dbReference type="eggNOG" id="ENOG502QPZI">
    <property type="taxonomic scope" value="Eukaryota"/>
</dbReference>
<dbReference type="GO" id="GO:0051537">
    <property type="term" value="F:2 iron, 2 sulfur cluster binding"/>
    <property type="evidence" value="ECO:0007669"/>
    <property type="project" value="InterPro"/>
</dbReference>
<evidence type="ECO:0000313" key="6">
    <source>
        <dbReference type="Proteomes" id="UP000002866"/>
    </source>
</evidence>
<sequence>MSNSRQIAGSLRNTSYSIIKNSIMQRQRCYSSTVPAHSTNERPEPDALLKTLANYVHNTNINSKVAFDTAKYCFLDTLGCGLAALKYEQVRNIIKPIVPGTTVPNGTRVIGTNLQVDPVQGAFSIGTIIRWLDFNDCWLAAEWGHPSDNLGGILAVADYQSRLYNATQGKQGKLFTVNDVLEALIKAHEIQGVIALDNSFNKLGLDHVVLVKIATTAVVSKMLGLTEAQTIEAISQAFVDGQSLRTYRHSPNTGSRKSWAAGDAVSKAVNLAYKVKNANVGTIPSVLTAKTWGFYDVLCHGKPFEFKQRKEFNSYVMENILFKISFPAEFHAQTAAEAAIQAHTKLKSIGKTYADIKSVRIRTQEAAVRIIDKSGPLYNYADRDHCIQYMTAIPLIYGELTSNHYQDKIAENPAIDNLRSKMFCVEDKQFSQDYMDPEKRSIANALLIELNDGTTLDEIVVEYPIGHHRRRDEGIPLLKDKFARHLNEHFVNQPNQAKKILEISEDSSFTTKPINEFVDEFCK</sequence>
<proteinExistence type="inferred from homology"/>
<keyword evidence="6" id="KW-1185">Reference proteome</keyword>
<dbReference type="GO" id="GO:0019679">
    <property type="term" value="P:propionate metabolic process, methylcitrate cycle"/>
    <property type="evidence" value="ECO:0007669"/>
    <property type="project" value="InterPro"/>
</dbReference>
<dbReference type="GeneID" id="14495300"/>
<dbReference type="OMA" id="DHSVMYI"/>
<dbReference type="STRING" id="1071380.I2H1R8"/>
<dbReference type="InterPro" id="IPR042183">
    <property type="entry name" value="MmgE/PrpD_sf_1"/>
</dbReference>
<dbReference type="HOGENOM" id="CLU_021803_1_0_1"/>
<dbReference type="Proteomes" id="UP000002866">
    <property type="component" value="Chromosome 3"/>
</dbReference>
<dbReference type="Gene3D" id="1.10.4100.10">
    <property type="entry name" value="2-methylcitrate dehydratase PrpD"/>
    <property type="match status" value="1"/>
</dbReference>
<dbReference type="InterPro" id="IPR012705">
    <property type="entry name" value="2Me_IsoCit_deHydtase_PrpD"/>
</dbReference>
<evidence type="ECO:0000256" key="2">
    <source>
        <dbReference type="ARBA" id="ARBA00023239"/>
    </source>
</evidence>
<dbReference type="Pfam" id="PF03972">
    <property type="entry name" value="MmgE_PrpD_N"/>
    <property type="match status" value="1"/>
</dbReference>
<dbReference type="InterPro" id="IPR005656">
    <property type="entry name" value="MmgE_PrpD"/>
</dbReference>
<dbReference type="InterPro" id="IPR045337">
    <property type="entry name" value="MmgE_PrpD_C"/>
</dbReference>
<reference evidence="5 6" key="1">
    <citation type="journal article" date="2011" name="Proc. Natl. Acad. Sci. U.S.A.">
        <title>Evolutionary erosion of yeast sex chromosomes by mating-type switching accidents.</title>
        <authorList>
            <person name="Gordon J.L."/>
            <person name="Armisen D."/>
            <person name="Proux-Wera E."/>
            <person name="Oheigeartaigh S.S."/>
            <person name="Byrne K.P."/>
            <person name="Wolfe K.H."/>
        </authorList>
    </citation>
    <scope>NUCLEOTIDE SEQUENCE [LARGE SCALE GENOMIC DNA]</scope>
    <source>
        <strain evidence="6">ATCC 34711 / CBS 6284 / DSM 70876 / NBRC 10599 / NRRL Y-10934 / UCD 77-7</strain>
    </source>
</reference>
<dbReference type="InParanoid" id="I2H1R8"/>
<dbReference type="NCBIfam" id="TIGR02330">
    <property type="entry name" value="prpD"/>
    <property type="match status" value="1"/>
</dbReference>
<dbReference type="GO" id="GO:0005739">
    <property type="term" value="C:mitochondrion"/>
    <property type="evidence" value="ECO:0007669"/>
    <property type="project" value="TreeGrafter"/>
</dbReference>
<dbReference type="InterPro" id="IPR045336">
    <property type="entry name" value="MmgE_PrpD_N"/>
</dbReference>